<dbReference type="EMBL" id="CM056741">
    <property type="protein sequence ID" value="KAJ8687228.1"/>
    <property type="molecule type" value="Genomic_DNA"/>
</dbReference>
<sequence>MYPHPELNSFLQGYGAHLPKPVLNRGVEKAMCEPTFCGESRSQVMRLASIQPQCYAPDVDVSRAKCAFGPFALPKLRRELHSDDPLTLRQAVTTLGDLVYDPEKSMKASELHLCDRLNDLLVSDDPYTRERVAMIYATLANQAVGRESITKNLTTLANLAEGLNDPLAAVRLKIAQVLAVLAQDYCSADQLCKCDFVKSISKKLSKERKDILLVHLDTLEMLLRQNVKAKAIEGGVFETLTTLLDRKDEQILCKTLRCLSVLCEDIAGKEKANEDDLLCIIRKLLRDERESVIANAARLASFVTITTRGKLRALELKLLPFLLREFALNTRKRRSCDTLLVILKTLTNLAEAPEGRKTLRECYVQAISRIDVGESELLARHKQTLIDVICWQP</sequence>
<evidence type="ECO:0000313" key="2">
    <source>
        <dbReference type="Proteomes" id="UP001239111"/>
    </source>
</evidence>
<accession>A0ACC2PVS8</accession>
<reference evidence="1" key="1">
    <citation type="submission" date="2023-04" db="EMBL/GenBank/DDBJ databases">
        <title>A chromosome-level genome assembly of the parasitoid wasp Eretmocerus hayati.</title>
        <authorList>
            <person name="Zhong Y."/>
            <person name="Liu S."/>
            <person name="Liu Y."/>
        </authorList>
    </citation>
    <scope>NUCLEOTIDE SEQUENCE</scope>
    <source>
        <strain evidence="1">ZJU_SS_LIU_2023</strain>
    </source>
</reference>
<protein>
    <submittedName>
        <fullName evidence="1">Uncharacterized protein</fullName>
    </submittedName>
</protein>
<gene>
    <name evidence="1" type="ORF">QAD02_023022</name>
</gene>
<keyword evidence="2" id="KW-1185">Reference proteome</keyword>
<dbReference type="Proteomes" id="UP001239111">
    <property type="component" value="Chromosome 1"/>
</dbReference>
<comment type="caution">
    <text evidence="1">The sequence shown here is derived from an EMBL/GenBank/DDBJ whole genome shotgun (WGS) entry which is preliminary data.</text>
</comment>
<name>A0ACC2PVS8_9HYME</name>
<proteinExistence type="predicted"/>
<organism evidence="1 2">
    <name type="scientific">Eretmocerus hayati</name>
    <dbReference type="NCBI Taxonomy" id="131215"/>
    <lineage>
        <taxon>Eukaryota</taxon>
        <taxon>Metazoa</taxon>
        <taxon>Ecdysozoa</taxon>
        <taxon>Arthropoda</taxon>
        <taxon>Hexapoda</taxon>
        <taxon>Insecta</taxon>
        <taxon>Pterygota</taxon>
        <taxon>Neoptera</taxon>
        <taxon>Endopterygota</taxon>
        <taxon>Hymenoptera</taxon>
        <taxon>Apocrita</taxon>
        <taxon>Proctotrupomorpha</taxon>
        <taxon>Chalcidoidea</taxon>
        <taxon>Aphelinidae</taxon>
        <taxon>Aphelininae</taxon>
        <taxon>Eretmocerus</taxon>
    </lineage>
</organism>
<evidence type="ECO:0000313" key="1">
    <source>
        <dbReference type="EMBL" id="KAJ8687228.1"/>
    </source>
</evidence>